<keyword evidence="2" id="KW-0255">Endonuclease</keyword>
<keyword evidence="2" id="KW-0378">Hydrolase</keyword>
<name>A0AAW6P8L0_9PSED</name>
<dbReference type="Gene3D" id="3.40.91.30">
    <property type="match status" value="1"/>
</dbReference>
<dbReference type="Pfam" id="PF08722">
    <property type="entry name" value="Tn7_TnsA-like_N"/>
    <property type="match status" value="1"/>
</dbReference>
<feature type="domain" description="TnsA endonuclease N-terminal" evidence="1">
    <location>
        <begin position="49"/>
        <end position="122"/>
    </location>
</feature>
<dbReference type="AlphaFoldDB" id="A0AAW6P8L0"/>
<comment type="caution">
    <text evidence="2">The sequence shown here is derived from an EMBL/GenBank/DDBJ whole genome shotgun (WGS) entry which is preliminary data.</text>
</comment>
<dbReference type="Proteomes" id="UP001220662">
    <property type="component" value="Unassembled WGS sequence"/>
</dbReference>
<gene>
    <name evidence="2" type="ORF">P3W55_15085</name>
</gene>
<sequence>MAAANETARNVTRCHYGKNVVFFPSRKNNCQVICESVLEADYCLLLEFDKQVLSYRSQPETLTLLDGDETFIYTPDFYVNSSEESFYAEIKPDRNRLSSKYLHKLTAAKKTLRERGSEFQLLDTSNIRSHHLLRNLKLLYSRSFNTRPEEYTYLISQIPLLPRYLTLDALLRQLPAISYSAKYLAIFNEVFGVDLNRPLTINTTLEILS</sequence>
<reference evidence="2" key="1">
    <citation type="submission" date="2023-03" db="EMBL/GenBank/DDBJ databases">
        <title>Draft assemblies of triclosan tolerant bacteria isolated from returned activated sludge.</title>
        <authorList>
            <person name="Van Hamelsveld S."/>
        </authorList>
    </citation>
    <scope>NUCLEOTIDE SEQUENCE</scope>
    <source>
        <strain evidence="2">GW210015_S63</strain>
    </source>
</reference>
<evidence type="ECO:0000259" key="1">
    <source>
        <dbReference type="Pfam" id="PF08722"/>
    </source>
</evidence>
<dbReference type="EMBL" id="JARJLR010000246">
    <property type="protein sequence ID" value="MDF3843035.1"/>
    <property type="molecule type" value="Genomic_DNA"/>
</dbReference>
<dbReference type="GO" id="GO:0004519">
    <property type="term" value="F:endonuclease activity"/>
    <property type="evidence" value="ECO:0007669"/>
    <property type="project" value="UniProtKB-KW"/>
</dbReference>
<keyword evidence="2" id="KW-0540">Nuclease</keyword>
<proteinExistence type="predicted"/>
<dbReference type="RefSeq" id="WP_276214887.1">
    <property type="nucleotide sequence ID" value="NZ_JARJLR010000246.1"/>
</dbReference>
<evidence type="ECO:0000313" key="3">
    <source>
        <dbReference type="Proteomes" id="UP001220662"/>
    </source>
</evidence>
<protein>
    <submittedName>
        <fullName evidence="2">TnsA endonuclease N-terminal domain-containing protein</fullName>
    </submittedName>
</protein>
<accession>A0AAW6P8L0</accession>
<evidence type="ECO:0000313" key="2">
    <source>
        <dbReference type="EMBL" id="MDF3843035.1"/>
    </source>
</evidence>
<dbReference type="InterPro" id="IPR014833">
    <property type="entry name" value="TnsA_N"/>
</dbReference>
<organism evidence="2 3">
    <name type="scientific">Pseudomonas citronellolis</name>
    <dbReference type="NCBI Taxonomy" id="53408"/>
    <lineage>
        <taxon>Bacteria</taxon>
        <taxon>Pseudomonadati</taxon>
        <taxon>Pseudomonadota</taxon>
        <taxon>Gammaproteobacteria</taxon>
        <taxon>Pseudomonadales</taxon>
        <taxon>Pseudomonadaceae</taxon>
        <taxon>Pseudomonas</taxon>
    </lineage>
</organism>